<reference evidence="2" key="1">
    <citation type="submission" date="2017-08" db="EMBL/GenBank/DDBJ databases">
        <authorList>
            <person name="Cuomo C."/>
            <person name="Billmyre B."/>
            <person name="Heitman J."/>
        </authorList>
    </citation>
    <scope>NUCLEOTIDE SEQUENCE</scope>
    <source>
        <strain evidence="2">CBS 12478</strain>
    </source>
</reference>
<gene>
    <name evidence="2" type="ORF">CI109_106549</name>
</gene>
<organism evidence="2 3">
    <name type="scientific">Kwoniella shandongensis</name>
    <dbReference type="NCBI Taxonomy" id="1734106"/>
    <lineage>
        <taxon>Eukaryota</taxon>
        <taxon>Fungi</taxon>
        <taxon>Dikarya</taxon>
        <taxon>Basidiomycota</taxon>
        <taxon>Agaricomycotina</taxon>
        <taxon>Tremellomycetes</taxon>
        <taxon>Tremellales</taxon>
        <taxon>Cryptococcaceae</taxon>
        <taxon>Kwoniella</taxon>
    </lineage>
</organism>
<feature type="compositionally biased region" description="Acidic residues" evidence="1">
    <location>
        <begin position="499"/>
        <end position="509"/>
    </location>
</feature>
<dbReference type="OrthoDB" id="5576441at2759"/>
<accession>A0A5M6C5D8</accession>
<feature type="compositionally biased region" description="Polar residues" evidence="1">
    <location>
        <begin position="166"/>
        <end position="200"/>
    </location>
</feature>
<name>A0A5M6C5D8_9TREE</name>
<evidence type="ECO:0000313" key="3">
    <source>
        <dbReference type="Proteomes" id="UP000322225"/>
    </source>
</evidence>
<proteinExistence type="predicted"/>
<feature type="region of interest" description="Disordered" evidence="1">
    <location>
        <begin position="321"/>
        <end position="342"/>
    </location>
</feature>
<protein>
    <submittedName>
        <fullName evidence="2">Uncharacterized protein</fullName>
    </submittedName>
</protein>
<feature type="compositionally biased region" description="Basic and acidic residues" evidence="1">
    <location>
        <begin position="510"/>
        <end position="520"/>
    </location>
</feature>
<dbReference type="Proteomes" id="UP000322225">
    <property type="component" value="Chromosome 12"/>
</dbReference>
<evidence type="ECO:0000313" key="2">
    <source>
        <dbReference type="EMBL" id="WWD22061.1"/>
    </source>
</evidence>
<feature type="region of interest" description="Disordered" evidence="1">
    <location>
        <begin position="1"/>
        <end position="231"/>
    </location>
</feature>
<feature type="compositionally biased region" description="Acidic residues" evidence="1">
    <location>
        <begin position="448"/>
        <end position="466"/>
    </location>
</feature>
<feature type="compositionally biased region" description="Low complexity" evidence="1">
    <location>
        <begin position="431"/>
        <end position="447"/>
    </location>
</feature>
<dbReference type="GeneID" id="43588029"/>
<feature type="compositionally biased region" description="Low complexity" evidence="1">
    <location>
        <begin position="129"/>
        <end position="150"/>
    </location>
</feature>
<dbReference type="EMBL" id="CP144062">
    <property type="protein sequence ID" value="WWD22061.1"/>
    <property type="molecule type" value="Genomic_DNA"/>
</dbReference>
<dbReference type="AlphaFoldDB" id="A0A5M6C5D8"/>
<dbReference type="RefSeq" id="XP_031861900.1">
    <property type="nucleotide sequence ID" value="XM_032003902.1"/>
</dbReference>
<feature type="region of interest" description="Disordered" evidence="1">
    <location>
        <begin position="397"/>
        <end position="531"/>
    </location>
</feature>
<keyword evidence="3" id="KW-1185">Reference proteome</keyword>
<feature type="compositionally biased region" description="Acidic residues" evidence="1">
    <location>
        <begin position="95"/>
        <end position="104"/>
    </location>
</feature>
<reference evidence="2" key="2">
    <citation type="submission" date="2024-01" db="EMBL/GenBank/DDBJ databases">
        <title>Comparative genomics of Cryptococcus and Kwoniella reveals pathogenesis evolution and contrasting modes of karyotype evolution via chromosome fusion or intercentromeric recombination.</title>
        <authorList>
            <person name="Coelho M.A."/>
            <person name="David-Palma M."/>
            <person name="Shea T."/>
            <person name="Bowers K."/>
            <person name="McGinley-Smith S."/>
            <person name="Mohammad A.W."/>
            <person name="Gnirke A."/>
            <person name="Yurkov A.M."/>
            <person name="Nowrousian M."/>
            <person name="Sun S."/>
            <person name="Cuomo C.A."/>
            <person name="Heitman J."/>
        </authorList>
    </citation>
    <scope>NUCLEOTIDE SEQUENCE</scope>
    <source>
        <strain evidence="2">CBS 12478</strain>
    </source>
</reference>
<sequence>MSDPIPHRPSMTSSSSDEPLIIDPPAHLSTPNNKAKRNARAGPSSTSKSRSVPRASGPRSSIGKGKVLVEINSDTDDDEKEARRNGKVDVNTVDQEGDEDDDDPVFVGSNGRLSEIAERYKFRPTFNKSLSSTSTSASTARLQARANGNGSESGSGSGAIPRSKSKSGTVSRSPSIGVASSSLLPTTTPKQRTKAPTTATKKSRLKSIAITSQKQEDTSQPQSQPPPLPLLPDLALEPLPVPNWLGKTAVLLQLPGCAVCKVRFKKSDSGAARWRHMSACRPPLYRPPNPPPNLQLLIHQALHDLAKPAHPTSLLDLHVRSASKDKDSPVKGSGAPSGSRKGLVGLASVTLVKPTDERGEGWGEEVRERIREWIGPSSPVCEDQDETPFHFVPVEAEDTEQEEKGVDLPGTQPLGESSLAQIYGKSSRGNSHSPSPTPSGSTHLSLTTEDEDDEDEVDQETPEDQLPESPPRIEEEELHIPPPSSQKRSRSTSMRNSYSDDESDSEGEPEPFRKWGDLRVDGNLSGRNGSTAAGLAAARGWGAGRGSEEGIFVAWGGGGR</sequence>
<dbReference type="KEGG" id="ksn:43588029"/>
<evidence type="ECO:0000256" key="1">
    <source>
        <dbReference type="SAM" id="MobiDB-lite"/>
    </source>
</evidence>